<accession>A0ABW2IP08</accession>
<evidence type="ECO:0000313" key="3">
    <source>
        <dbReference type="EMBL" id="MFC7292684.1"/>
    </source>
</evidence>
<protein>
    <submittedName>
        <fullName evidence="3">NepR family anti-sigma factor</fullName>
    </submittedName>
</protein>
<dbReference type="EMBL" id="JBHTBR010000005">
    <property type="protein sequence ID" value="MFC7292684.1"/>
    <property type="molecule type" value="Genomic_DNA"/>
</dbReference>
<reference evidence="4" key="1">
    <citation type="journal article" date="2019" name="Int. J. Syst. Evol. Microbiol.">
        <title>The Global Catalogue of Microorganisms (GCM) 10K type strain sequencing project: providing services to taxonomists for standard genome sequencing and annotation.</title>
        <authorList>
            <consortium name="The Broad Institute Genomics Platform"/>
            <consortium name="The Broad Institute Genome Sequencing Center for Infectious Disease"/>
            <person name="Wu L."/>
            <person name="Ma J."/>
        </authorList>
    </citation>
    <scope>NUCLEOTIDE SEQUENCE [LARGE SCALE GENOMIC DNA]</scope>
    <source>
        <strain evidence="4">CCUG 51308</strain>
    </source>
</reference>
<organism evidence="3 4">
    <name type="scientific">Hirschia litorea</name>
    <dbReference type="NCBI Taxonomy" id="1199156"/>
    <lineage>
        <taxon>Bacteria</taxon>
        <taxon>Pseudomonadati</taxon>
        <taxon>Pseudomonadota</taxon>
        <taxon>Alphaproteobacteria</taxon>
        <taxon>Hyphomonadales</taxon>
        <taxon>Hyphomonadaceae</taxon>
        <taxon>Hirschia</taxon>
    </lineage>
</organism>
<feature type="compositionally biased region" description="Basic and acidic residues" evidence="1">
    <location>
        <begin position="9"/>
        <end position="23"/>
    </location>
</feature>
<dbReference type="Pfam" id="PF18557">
    <property type="entry name" value="NepR"/>
    <property type="match status" value="1"/>
</dbReference>
<feature type="region of interest" description="Disordered" evidence="1">
    <location>
        <begin position="1"/>
        <end position="23"/>
    </location>
</feature>
<evidence type="ECO:0000313" key="4">
    <source>
        <dbReference type="Proteomes" id="UP001596492"/>
    </source>
</evidence>
<dbReference type="RefSeq" id="WP_382168315.1">
    <property type="nucleotide sequence ID" value="NZ_JBHTBR010000005.1"/>
</dbReference>
<proteinExistence type="predicted"/>
<dbReference type="Proteomes" id="UP001596492">
    <property type="component" value="Unassembled WGS sequence"/>
</dbReference>
<dbReference type="InterPro" id="IPR041649">
    <property type="entry name" value="NepR"/>
</dbReference>
<gene>
    <name evidence="3" type="ORF">ACFQS8_13715</name>
</gene>
<evidence type="ECO:0000256" key="1">
    <source>
        <dbReference type="SAM" id="MobiDB-lite"/>
    </source>
</evidence>
<keyword evidence="4" id="KW-1185">Reference proteome</keyword>
<sequence length="63" mass="7353">MSNQPPQKRTKDLSKHARQRRLGDQLKRLYDDVVQEPIPDEFFKLLEQADEQASSPKDDKSEA</sequence>
<feature type="domain" description="Anti-sigma factor NepR" evidence="2">
    <location>
        <begin position="19"/>
        <end position="52"/>
    </location>
</feature>
<name>A0ABW2IP08_9PROT</name>
<comment type="caution">
    <text evidence="3">The sequence shown here is derived from an EMBL/GenBank/DDBJ whole genome shotgun (WGS) entry which is preliminary data.</text>
</comment>
<evidence type="ECO:0000259" key="2">
    <source>
        <dbReference type="Pfam" id="PF18557"/>
    </source>
</evidence>